<feature type="signal peptide" evidence="2">
    <location>
        <begin position="1"/>
        <end position="24"/>
    </location>
</feature>
<reference evidence="5" key="1">
    <citation type="submission" date="2013-05" db="EMBL/GenBank/DDBJ databases">
        <title>The Genome sequence of Mucor circinelloides f. circinelloides 1006PhL.</title>
        <authorList>
            <consortium name="The Broad Institute Genomics Platform"/>
            <person name="Cuomo C."/>
            <person name="Earl A."/>
            <person name="Findley K."/>
            <person name="Lee S.C."/>
            <person name="Walker B."/>
            <person name="Young S."/>
            <person name="Zeng Q."/>
            <person name="Gargeya S."/>
            <person name="Fitzgerald M."/>
            <person name="Haas B."/>
            <person name="Abouelleil A."/>
            <person name="Allen A.W."/>
            <person name="Alvarado L."/>
            <person name="Arachchi H.M."/>
            <person name="Berlin A.M."/>
            <person name="Chapman S.B."/>
            <person name="Gainer-Dewar J."/>
            <person name="Goldberg J."/>
            <person name="Griggs A."/>
            <person name="Gujja S."/>
            <person name="Hansen M."/>
            <person name="Howarth C."/>
            <person name="Imamovic A."/>
            <person name="Ireland A."/>
            <person name="Larimer J."/>
            <person name="McCowan C."/>
            <person name="Murphy C."/>
            <person name="Pearson M."/>
            <person name="Poon T.W."/>
            <person name="Priest M."/>
            <person name="Roberts A."/>
            <person name="Saif S."/>
            <person name="Shea T."/>
            <person name="Sisk P."/>
            <person name="Sykes S."/>
            <person name="Wortman J."/>
            <person name="Nusbaum C."/>
            <person name="Birren B."/>
        </authorList>
    </citation>
    <scope>NUCLEOTIDE SEQUENCE [LARGE SCALE GENOMIC DNA]</scope>
    <source>
        <strain evidence="5">1006PhL</strain>
    </source>
</reference>
<evidence type="ECO:0000313" key="4">
    <source>
        <dbReference type="EMBL" id="EPB92782.1"/>
    </source>
</evidence>
<evidence type="ECO:0000256" key="2">
    <source>
        <dbReference type="SAM" id="SignalP"/>
    </source>
</evidence>
<feature type="compositionally biased region" description="Acidic residues" evidence="1">
    <location>
        <begin position="432"/>
        <end position="464"/>
    </location>
</feature>
<dbReference type="InterPro" id="IPR026588">
    <property type="entry name" value="Choice_anch_A"/>
</dbReference>
<accession>S2JWH5</accession>
<dbReference type="STRING" id="1220926.S2JWH5"/>
<keyword evidence="2" id="KW-0732">Signal</keyword>
<dbReference type="OMA" id="SYEGHGA"/>
<feature type="region of interest" description="Disordered" evidence="1">
    <location>
        <begin position="430"/>
        <end position="467"/>
    </location>
</feature>
<feature type="chain" id="PRO_5004509402" description="Choice-of-anchor A domain-containing protein" evidence="2">
    <location>
        <begin position="25"/>
        <end position="617"/>
    </location>
</feature>
<feature type="compositionally biased region" description="Basic residues" evidence="1">
    <location>
        <begin position="560"/>
        <end position="573"/>
    </location>
</feature>
<feature type="domain" description="Choice-of-anchor A" evidence="3">
    <location>
        <begin position="46"/>
        <end position="326"/>
    </location>
</feature>
<dbReference type="OrthoDB" id="2280597at2759"/>
<name>S2JWH5_MUCC1</name>
<dbReference type="InParanoid" id="S2JWH5"/>
<protein>
    <recommendedName>
        <fullName evidence="3">Choice-of-anchor A domain-containing protein</fullName>
    </recommendedName>
</protein>
<feature type="region of interest" description="Disordered" evidence="1">
    <location>
        <begin position="547"/>
        <end position="582"/>
    </location>
</feature>
<dbReference type="EMBL" id="KE123897">
    <property type="protein sequence ID" value="EPB92782.1"/>
    <property type="molecule type" value="Genomic_DNA"/>
</dbReference>
<sequence length="617" mass="67656">MKYWSITATIYCILIHSGISSLHAADTTQLRSPQCVTDLVKSQVNMMQHFNGIFGDFAIKGSESTAASIYGPIAAFNITSNGYSYNSKSKMDCGSSNRIMRLGLMSKHADIQGDINGDVWTESGSIDTKGTENCAFEAVSRVQHPSDDLVQSLFSFAPTTIKKTSAKLSTLAPDTAITSAANGLVSPGRARSFNGYRILKLPACSDRGCAATSSVETNPNVLKGGNTWTGQYRNGLLPDEMIVFNVPVYIGGTFTISTLNVNGGISPCQAIFNFYAVNQAGIPVSDPNATFTLVRSPGVTVSGTILAPQARIIDASTGSFGGQLITLQSYEGHGADIKDFDAVSHGQCTSRSLCWPIVKAPRVVTAVVTATAKETFVSTIKTDHAAAASMTMAENRAALVSRPSSVEVTKTMTLSLPSKDHLSNVYKPVEFYADDDNKDDEEEEKEEDGEEEDCEEDQEQEETETVTRREVKIIHETTTHKRTIAHYSEHKFTVTETVEEYETTASLAFVTELEATTIIPTPLIEPPAPVLGQAPFPEPRIADDFQDEQDEQDDNEEHHYLKHRKHHKHHKGSKHWDKDEQQEETYDEIVSCHWEDNETTVCVTHVNEELGAVVPWQ</sequence>
<dbReference type="VEuPathDB" id="FungiDB:HMPREF1544_00221"/>
<keyword evidence="5" id="KW-1185">Reference proteome</keyword>
<organism evidence="4 5">
    <name type="scientific">Mucor circinelloides f. circinelloides (strain 1006PhL)</name>
    <name type="common">Mucormycosis agent</name>
    <name type="synonym">Calyptromyces circinelloides</name>
    <dbReference type="NCBI Taxonomy" id="1220926"/>
    <lineage>
        <taxon>Eukaryota</taxon>
        <taxon>Fungi</taxon>
        <taxon>Fungi incertae sedis</taxon>
        <taxon>Mucoromycota</taxon>
        <taxon>Mucoromycotina</taxon>
        <taxon>Mucoromycetes</taxon>
        <taxon>Mucorales</taxon>
        <taxon>Mucorineae</taxon>
        <taxon>Mucoraceae</taxon>
        <taxon>Mucor</taxon>
    </lineage>
</organism>
<dbReference type="Pfam" id="PF20597">
    <property type="entry name" value="pAdhesive_15"/>
    <property type="match status" value="1"/>
</dbReference>
<evidence type="ECO:0000256" key="1">
    <source>
        <dbReference type="SAM" id="MobiDB-lite"/>
    </source>
</evidence>
<evidence type="ECO:0000313" key="5">
    <source>
        <dbReference type="Proteomes" id="UP000014254"/>
    </source>
</evidence>
<evidence type="ECO:0000259" key="3">
    <source>
        <dbReference type="Pfam" id="PF20597"/>
    </source>
</evidence>
<gene>
    <name evidence="4" type="ORF">HMPREF1544_00221</name>
</gene>
<proteinExistence type="predicted"/>
<dbReference type="Proteomes" id="UP000014254">
    <property type="component" value="Unassembled WGS sequence"/>
</dbReference>
<dbReference type="AlphaFoldDB" id="S2JWH5"/>